<name>A0A8S4RWZ4_9NEOP</name>
<evidence type="ECO:0000313" key="4">
    <source>
        <dbReference type="Proteomes" id="UP000838756"/>
    </source>
</evidence>
<dbReference type="AlphaFoldDB" id="A0A8S4RWZ4"/>
<organism evidence="3 4">
    <name type="scientific">Pararge aegeria aegeria</name>
    <dbReference type="NCBI Taxonomy" id="348720"/>
    <lineage>
        <taxon>Eukaryota</taxon>
        <taxon>Metazoa</taxon>
        <taxon>Ecdysozoa</taxon>
        <taxon>Arthropoda</taxon>
        <taxon>Hexapoda</taxon>
        <taxon>Insecta</taxon>
        <taxon>Pterygota</taxon>
        <taxon>Neoptera</taxon>
        <taxon>Endopterygota</taxon>
        <taxon>Lepidoptera</taxon>
        <taxon>Glossata</taxon>
        <taxon>Ditrysia</taxon>
        <taxon>Papilionoidea</taxon>
        <taxon>Nymphalidae</taxon>
        <taxon>Satyrinae</taxon>
        <taxon>Satyrini</taxon>
        <taxon>Parargina</taxon>
        <taxon>Pararge</taxon>
    </lineage>
</organism>
<feature type="domain" description="Transposable element P transposase-like GTP-binding insertion" evidence="2">
    <location>
        <begin position="113"/>
        <end position="222"/>
    </location>
</feature>
<dbReference type="OrthoDB" id="6909086at2759"/>
<accession>A0A8S4RWZ4</accession>
<evidence type="ECO:0000259" key="1">
    <source>
        <dbReference type="Pfam" id="PF21787"/>
    </source>
</evidence>
<dbReference type="EMBL" id="CAKXAJ010025709">
    <property type="protein sequence ID" value="CAH2242983.1"/>
    <property type="molecule type" value="Genomic_DNA"/>
</dbReference>
<protein>
    <submittedName>
        <fullName evidence="3">Jg13426 protein</fullName>
    </submittedName>
</protein>
<dbReference type="Proteomes" id="UP000838756">
    <property type="component" value="Unassembled WGS sequence"/>
</dbReference>
<evidence type="ECO:0000313" key="3">
    <source>
        <dbReference type="EMBL" id="CAH2242983.1"/>
    </source>
</evidence>
<evidence type="ECO:0000259" key="2">
    <source>
        <dbReference type="Pfam" id="PF21788"/>
    </source>
</evidence>
<dbReference type="InterPro" id="IPR048366">
    <property type="entry name" value="TNP-like_GBD"/>
</dbReference>
<comment type="caution">
    <text evidence="3">The sequence shown here is derived from an EMBL/GenBank/DDBJ whole genome shotgun (WGS) entry which is preliminary data.</text>
</comment>
<keyword evidence="4" id="KW-1185">Reference proteome</keyword>
<dbReference type="Pfam" id="PF21787">
    <property type="entry name" value="TNP-like_RNaseH_N"/>
    <property type="match status" value="1"/>
</dbReference>
<gene>
    <name evidence="3" type="primary">jg13426</name>
    <name evidence="3" type="ORF">PAEG_LOCUS19197</name>
</gene>
<feature type="domain" description="Transposable element P transposase-like RNase H" evidence="1">
    <location>
        <begin position="3"/>
        <end position="84"/>
    </location>
</feature>
<sequence length="226" mass="25166">MDGVVSLGCGSKEIATQAYVLMLVSLNDSWKMSLGYFLINGITAEQSANIIKTCLKKCATVEIDVVCLTFDGCTSNLATANILGCNLDEPADLKTTFTHPSTGQPVAIILYPCHMVKLIRDTLESKQQLIDHTGQSVQWRYIEELKKVQDNLGLHFANKLNERHLKFRNNMSVKLATQLLSNSVAKAIQLCEEVLNIPEFNDSAATFNFIKIMNDLFEVLNAFARF</sequence>
<dbReference type="InterPro" id="IPR048365">
    <property type="entry name" value="TNP-like_RNaseH_N"/>
</dbReference>
<dbReference type="Pfam" id="PF21788">
    <property type="entry name" value="TNP-like_GBD"/>
    <property type="match status" value="1"/>
</dbReference>
<proteinExistence type="predicted"/>
<reference evidence="3" key="1">
    <citation type="submission" date="2022-03" db="EMBL/GenBank/DDBJ databases">
        <authorList>
            <person name="Lindestad O."/>
        </authorList>
    </citation>
    <scope>NUCLEOTIDE SEQUENCE</scope>
</reference>